<dbReference type="GO" id="GO:0034220">
    <property type="term" value="P:monoatomic ion transmembrane transport"/>
    <property type="evidence" value="ECO:0007669"/>
    <property type="project" value="UniProtKB-KW"/>
</dbReference>
<protein>
    <submittedName>
        <fullName evidence="4">Voltage-gated potassium channel</fullName>
    </submittedName>
</protein>
<accession>A0A163RAF2</accession>
<evidence type="ECO:0000256" key="2">
    <source>
        <dbReference type="SAM" id="Phobius"/>
    </source>
</evidence>
<evidence type="ECO:0000259" key="3">
    <source>
        <dbReference type="Pfam" id="PF07885"/>
    </source>
</evidence>
<dbReference type="SUPFAM" id="SSF81324">
    <property type="entry name" value="Voltage-gated potassium channels"/>
    <property type="match status" value="1"/>
</dbReference>
<gene>
    <name evidence="4" type="ORF">OJAG_23830</name>
</gene>
<reference evidence="4 5" key="1">
    <citation type="submission" date="2016-01" db="EMBL/GenBank/DDBJ databases">
        <title>Genome sequence of Oerskovia enterophila VJag, an agar and cellulose degrading bacterium.</title>
        <authorList>
            <person name="Poehlein A."/>
            <person name="Jag V."/>
            <person name="Bengelsdorf F."/>
            <person name="Duerre P."/>
            <person name="Daniel R."/>
        </authorList>
    </citation>
    <scope>NUCLEOTIDE SEQUENCE [LARGE SCALE GENOMIC DNA]</scope>
    <source>
        <strain evidence="4 5">VJag</strain>
    </source>
</reference>
<dbReference type="RefSeq" id="WP_231907769.1">
    <property type="nucleotide sequence ID" value="NZ_LRIE01000075.1"/>
</dbReference>
<sequence>MTAQAPVEGMPDDDGGEAGQGPMSGLSTRRRWTLIALGLLRASGIAILLVALYYLVPLDRPSPSSLVVALVLCLLVLVTTMYWEVRAIVRARFPGIRATQALATTVPLFLLVFAATYFMIAFQDPTTFSEPLTRSDALYFTITTFATVGFGDIAPRSEPVRLLVAAQVLLDLVILGLGIQVIFGAVKKARTS</sequence>
<evidence type="ECO:0000313" key="4">
    <source>
        <dbReference type="EMBL" id="KZM35009.1"/>
    </source>
</evidence>
<keyword evidence="2" id="KW-0812">Transmembrane</keyword>
<name>A0A163RAF2_9CELL</name>
<feature type="transmembrane region" description="Helical" evidence="2">
    <location>
        <begin position="32"/>
        <end position="55"/>
    </location>
</feature>
<keyword evidence="2" id="KW-1133">Transmembrane helix</keyword>
<organism evidence="4 5">
    <name type="scientific">Oerskovia enterophila</name>
    <dbReference type="NCBI Taxonomy" id="43678"/>
    <lineage>
        <taxon>Bacteria</taxon>
        <taxon>Bacillati</taxon>
        <taxon>Actinomycetota</taxon>
        <taxon>Actinomycetes</taxon>
        <taxon>Micrococcales</taxon>
        <taxon>Cellulomonadaceae</taxon>
        <taxon>Oerskovia</taxon>
    </lineage>
</organism>
<feature type="transmembrane region" description="Helical" evidence="2">
    <location>
        <begin position="67"/>
        <end position="89"/>
    </location>
</feature>
<evidence type="ECO:0000313" key="5">
    <source>
        <dbReference type="Proteomes" id="UP000076447"/>
    </source>
</evidence>
<keyword evidence="4" id="KW-0813">Transport</keyword>
<dbReference type="PATRIC" id="fig|43678.3.peg.2489"/>
<keyword evidence="4" id="KW-0406">Ion transport</keyword>
<dbReference type="Proteomes" id="UP000076447">
    <property type="component" value="Unassembled WGS sequence"/>
</dbReference>
<dbReference type="Gene3D" id="1.10.287.70">
    <property type="match status" value="1"/>
</dbReference>
<proteinExistence type="predicted"/>
<keyword evidence="4" id="KW-0407">Ion channel</keyword>
<feature type="region of interest" description="Disordered" evidence="1">
    <location>
        <begin position="1"/>
        <end position="24"/>
    </location>
</feature>
<feature type="transmembrane region" description="Helical" evidence="2">
    <location>
        <begin position="162"/>
        <end position="186"/>
    </location>
</feature>
<dbReference type="AlphaFoldDB" id="A0A163RAF2"/>
<feature type="transmembrane region" description="Helical" evidence="2">
    <location>
        <begin position="101"/>
        <end position="122"/>
    </location>
</feature>
<keyword evidence="2" id="KW-0472">Membrane</keyword>
<feature type="domain" description="Potassium channel" evidence="3">
    <location>
        <begin position="108"/>
        <end position="185"/>
    </location>
</feature>
<dbReference type="Pfam" id="PF07885">
    <property type="entry name" value="Ion_trans_2"/>
    <property type="match status" value="1"/>
</dbReference>
<dbReference type="EMBL" id="LRIE01000075">
    <property type="protein sequence ID" value="KZM35009.1"/>
    <property type="molecule type" value="Genomic_DNA"/>
</dbReference>
<dbReference type="STRING" id="43678.OJAG_23830"/>
<evidence type="ECO:0000256" key="1">
    <source>
        <dbReference type="SAM" id="MobiDB-lite"/>
    </source>
</evidence>
<dbReference type="InterPro" id="IPR013099">
    <property type="entry name" value="K_chnl_dom"/>
</dbReference>
<comment type="caution">
    <text evidence="4">The sequence shown here is derived from an EMBL/GenBank/DDBJ whole genome shotgun (WGS) entry which is preliminary data.</text>
</comment>